<keyword evidence="7" id="KW-0547">Nucleotide-binding</keyword>
<dbReference type="Proteomes" id="UP001165190">
    <property type="component" value="Unassembled WGS sequence"/>
</dbReference>
<dbReference type="InterPro" id="IPR011009">
    <property type="entry name" value="Kinase-like_dom_sf"/>
</dbReference>
<organism evidence="14 15">
    <name type="scientific">Hibiscus trionum</name>
    <name type="common">Flower of an hour</name>
    <dbReference type="NCBI Taxonomy" id="183268"/>
    <lineage>
        <taxon>Eukaryota</taxon>
        <taxon>Viridiplantae</taxon>
        <taxon>Streptophyta</taxon>
        <taxon>Embryophyta</taxon>
        <taxon>Tracheophyta</taxon>
        <taxon>Spermatophyta</taxon>
        <taxon>Magnoliopsida</taxon>
        <taxon>eudicotyledons</taxon>
        <taxon>Gunneridae</taxon>
        <taxon>Pentapetalae</taxon>
        <taxon>rosids</taxon>
        <taxon>malvids</taxon>
        <taxon>Malvales</taxon>
        <taxon>Malvaceae</taxon>
        <taxon>Malvoideae</taxon>
        <taxon>Hibiscus</taxon>
    </lineage>
</organism>
<dbReference type="GO" id="GO:0005886">
    <property type="term" value="C:plasma membrane"/>
    <property type="evidence" value="ECO:0007669"/>
    <property type="project" value="UniProtKB-SubCell"/>
</dbReference>
<keyword evidence="5" id="KW-0808">Transferase</keyword>
<dbReference type="AlphaFoldDB" id="A0A9W7IM69"/>
<keyword evidence="11" id="KW-0472">Membrane</keyword>
<keyword evidence="4" id="KW-0723">Serine/threonine-protein kinase</keyword>
<dbReference type="GO" id="GO:0004674">
    <property type="term" value="F:protein serine/threonine kinase activity"/>
    <property type="evidence" value="ECO:0007669"/>
    <property type="project" value="UniProtKB-KW"/>
</dbReference>
<comment type="catalytic activity">
    <reaction evidence="12">
        <text>L-threonyl-[protein] + ATP = O-phospho-L-threonyl-[protein] + ADP + H(+)</text>
        <dbReference type="Rhea" id="RHEA:46608"/>
        <dbReference type="Rhea" id="RHEA-COMP:11060"/>
        <dbReference type="Rhea" id="RHEA-COMP:11605"/>
        <dbReference type="ChEBI" id="CHEBI:15378"/>
        <dbReference type="ChEBI" id="CHEBI:30013"/>
        <dbReference type="ChEBI" id="CHEBI:30616"/>
        <dbReference type="ChEBI" id="CHEBI:61977"/>
        <dbReference type="ChEBI" id="CHEBI:456216"/>
        <dbReference type="EC" id="2.7.11.1"/>
    </reaction>
</comment>
<evidence type="ECO:0000256" key="4">
    <source>
        <dbReference type="ARBA" id="ARBA00022527"/>
    </source>
</evidence>
<evidence type="ECO:0000313" key="14">
    <source>
        <dbReference type="EMBL" id="GMI97798.1"/>
    </source>
</evidence>
<evidence type="ECO:0000256" key="9">
    <source>
        <dbReference type="ARBA" id="ARBA00022840"/>
    </source>
</evidence>
<evidence type="ECO:0000256" key="11">
    <source>
        <dbReference type="ARBA" id="ARBA00023136"/>
    </source>
</evidence>
<evidence type="ECO:0000313" key="15">
    <source>
        <dbReference type="Proteomes" id="UP001165190"/>
    </source>
</evidence>
<keyword evidence="8" id="KW-0418">Kinase</keyword>
<evidence type="ECO:0000256" key="1">
    <source>
        <dbReference type="ARBA" id="ARBA00004162"/>
    </source>
</evidence>
<dbReference type="SUPFAM" id="SSF56112">
    <property type="entry name" value="Protein kinase-like (PK-like)"/>
    <property type="match status" value="1"/>
</dbReference>
<gene>
    <name evidence="14" type="ORF">HRI_003449100</name>
</gene>
<dbReference type="GO" id="GO:0005524">
    <property type="term" value="F:ATP binding"/>
    <property type="evidence" value="ECO:0007669"/>
    <property type="project" value="UniProtKB-KW"/>
</dbReference>
<dbReference type="OrthoDB" id="1938112at2759"/>
<name>A0A9W7IM69_HIBTR</name>
<evidence type="ECO:0000256" key="2">
    <source>
        <dbReference type="ARBA" id="ARBA00012513"/>
    </source>
</evidence>
<evidence type="ECO:0000256" key="10">
    <source>
        <dbReference type="ARBA" id="ARBA00022989"/>
    </source>
</evidence>
<protein>
    <recommendedName>
        <fullName evidence="2">non-specific serine/threonine protein kinase</fullName>
        <ecNumber evidence="2">2.7.11.1</ecNumber>
    </recommendedName>
</protein>
<dbReference type="InterPro" id="IPR047117">
    <property type="entry name" value="PERK1-13-like"/>
</dbReference>
<keyword evidence="15" id="KW-1185">Reference proteome</keyword>
<keyword evidence="9" id="KW-0067">ATP-binding</keyword>
<evidence type="ECO:0000256" key="3">
    <source>
        <dbReference type="ARBA" id="ARBA00022475"/>
    </source>
</evidence>
<dbReference type="EMBL" id="BSYR01000030">
    <property type="protein sequence ID" value="GMI97798.1"/>
    <property type="molecule type" value="Genomic_DNA"/>
</dbReference>
<dbReference type="PANTHER" id="PTHR47982:SF49">
    <property type="entry name" value="INACTIVE PROTEIN KINASE SELMODRAFT_444075-LIKE"/>
    <property type="match status" value="1"/>
</dbReference>
<comment type="subcellular location">
    <subcellularLocation>
        <location evidence="1">Cell membrane</location>
        <topology evidence="1">Single-pass membrane protein</topology>
    </subcellularLocation>
</comment>
<comment type="caution">
    <text evidence="14">The sequence shown here is derived from an EMBL/GenBank/DDBJ whole genome shotgun (WGS) entry which is preliminary data.</text>
</comment>
<dbReference type="PANTHER" id="PTHR47982">
    <property type="entry name" value="PROLINE-RICH RECEPTOR-LIKE PROTEIN KINASE PERK4"/>
    <property type="match status" value="1"/>
</dbReference>
<proteinExistence type="predicted"/>
<accession>A0A9W7IM69</accession>
<evidence type="ECO:0000256" key="8">
    <source>
        <dbReference type="ARBA" id="ARBA00022777"/>
    </source>
</evidence>
<reference evidence="14" key="1">
    <citation type="submission" date="2023-05" db="EMBL/GenBank/DDBJ databases">
        <title>Genome and transcriptome analyses reveal genes involved in the formation of fine ridges on petal epidermal cells in Hibiscus trionum.</title>
        <authorList>
            <person name="Koshimizu S."/>
            <person name="Masuda S."/>
            <person name="Ishii T."/>
            <person name="Shirasu K."/>
            <person name="Hoshino A."/>
            <person name="Arita M."/>
        </authorList>
    </citation>
    <scope>NUCLEOTIDE SEQUENCE</scope>
    <source>
        <strain evidence="14">Hamamatsu line</strain>
    </source>
</reference>
<keyword evidence="6" id="KW-0812">Transmembrane</keyword>
<dbReference type="Gene3D" id="1.10.510.10">
    <property type="entry name" value="Transferase(Phosphotransferase) domain 1"/>
    <property type="match status" value="1"/>
</dbReference>
<keyword evidence="3" id="KW-1003">Cell membrane</keyword>
<evidence type="ECO:0000256" key="13">
    <source>
        <dbReference type="ARBA" id="ARBA00048679"/>
    </source>
</evidence>
<comment type="catalytic activity">
    <reaction evidence="13">
        <text>L-seryl-[protein] + ATP = O-phospho-L-seryl-[protein] + ADP + H(+)</text>
        <dbReference type="Rhea" id="RHEA:17989"/>
        <dbReference type="Rhea" id="RHEA-COMP:9863"/>
        <dbReference type="Rhea" id="RHEA-COMP:11604"/>
        <dbReference type="ChEBI" id="CHEBI:15378"/>
        <dbReference type="ChEBI" id="CHEBI:29999"/>
        <dbReference type="ChEBI" id="CHEBI:30616"/>
        <dbReference type="ChEBI" id="CHEBI:83421"/>
        <dbReference type="ChEBI" id="CHEBI:456216"/>
        <dbReference type="EC" id="2.7.11.1"/>
    </reaction>
</comment>
<dbReference type="EC" id="2.7.11.1" evidence="2"/>
<keyword evidence="10" id="KW-1133">Transmembrane helix</keyword>
<sequence>MLQARPLLKSDHAIRELVDPRLRSSYVEHEIYDMLQCPFLCIRRDPHTRPRMSQVLRMLEWTSSQICLSMLELLGAVKRIRRATEAIKLNISVMILAENISSYTMYKE</sequence>
<evidence type="ECO:0000256" key="5">
    <source>
        <dbReference type="ARBA" id="ARBA00022679"/>
    </source>
</evidence>
<evidence type="ECO:0000256" key="7">
    <source>
        <dbReference type="ARBA" id="ARBA00022741"/>
    </source>
</evidence>
<evidence type="ECO:0000256" key="6">
    <source>
        <dbReference type="ARBA" id="ARBA00022692"/>
    </source>
</evidence>
<evidence type="ECO:0000256" key="12">
    <source>
        <dbReference type="ARBA" id="ARBA00047899"/>
    </source>
</evidence>